<dbReference type="InterPro" id="IPR017896">
    <property type="entry name" value="4Fe4S_Fe-S-bd"/>
</dbReference>
<dbReference type="PROSITE" id="PS00198">
    <property type="entry name" value="4FE4S_FER_1"/>
    <property type="match status" value="1"/>
</dbReference>
<evidence type="ECO:0000256" key="2">
    <source>
        <dbReference type="ARBA" id="ARBA00023004"/>
    </source>
</evidence>
<reference evidence="6 7" key="1">
    <citation type="submission" date="2020-05" db="EMBL/GenBank/DDBJ databases">
        <title>Draft genome sequence of Desulfovibrio sp. strain HN2T.</title>
        <authorList>
            <person name="Ueno A."/>
            <person name="Tamazawa S."/>
            <person name="Tamamura S."/>
            <person name="Murakami T."/>
            <person name="Kiyama T."/>
            <person name="Inomata H."/>
            <person name="Amano Y."/>
            <person name="Miyakawa K."/>
            <person name="Tamaki H."/>
            <person name="Naganuma T."/>
            <person name="Kaneko K."/>
        </authorList>
    </citation>
    <scope>NUCLEOTIDE SEQUENCE [LARGE SCALE GENOMIC DNA]</scope>
    <source>
        <strain evidence="6 7">HN2</strain>
    </source>
</reference>
<sequence>MMKTRTEAIRAAARRLLEAGKVDAVIGYMQGTIPLRAQPFIAYTPEDCDKLIWSSFCGGNLATIASGRKDRVAVVAQGCVSRNLNGLVHEKRIDRDNLYIIGVPCIGMLDQRKVEAKLMGRNIELLKNDPEEDLGEITVSGCNAVRECFVEVIKRRDVKRDNCYTCMHRNPVGADEVVTEPVSETAGGDINAVATPWARFETDRRWEEFTKNFEDCIRCYACRDVCPLCYCTTCFVDESNPQWCGKTQDPADVQTFHILRAFHCAGRCTDCGACESACPQGIKMRRLTSMLEKDVRAKWNHEPGMDCETKPPLSTYRPDDPEDHFK</sequence>
<protein>
    <recommendedName>
        <fullName evidence="5">4Fe-4S ferredoxin-type domain-containing protein</fullName>
    </recommendedName>
</protein>
<feature type="compositionally biased region" description="Basic and acidic residues" evidence="4">
    <location>
        <begin position="317"/>
        <end position="326"/>
    </location>
</feature>
<evidence type="ECO:0000256" key="1">
    <source>
        <dbReference type="ARBA" id="ARBA00022723"/>
    </source>
</evidence>
<evidence type="ECO:0000259" key="5">
    <source>
        <dbReference type="PROSITE" id="PS51379"/>
    </source>
</evidence>
<proteinExistence type="predicted"/>
<organism evidence="6 7">
    <name type="scientific">Desulfovibrio subterraneus</name>
    <dbReference type="NCBI Taxonomy" id="2718620"/>
    <lineage>
        <taxon>Bacteria</taxon>
        <taxon>Pseudomonadati</taxon>
        <taxon>Thermodesulfobacteriota</taxon>
        <taxon>Desulfovibrionia</taxon>
        <taxon>Desulfovibrionales</taxon>
        <taxon>Desulfovibrionaceae</taxon>
        <taxon>Desulfovibrio</taxon>
    </lineage>
</organism>
<evidence type="ECO:0000256" key="3">
    <source>
        <dbReference type="ARBA" id="ARBA00023014"/>
    </source>
</evidence>
<keyword evidence="2" id="KW-0408">Iron</keyword>
<evidence type="ECO:0000313" key="6">
    <source>
        <dbReference type="EMBL" id="GFM34568.1"/>
    </source>
</evidence>
<feature type="region of interest" description="Disordered" evidence="4">
    <location>
        <begin position="302"/>
        <end position="326"/>
    </location>
</feature>
<evidence type="ECO:0000256" key="4">
    <source>
        <dbReference type="SAM" id="MobiDB-lite"/>
    </source>
</evidence>
<dbReference type="PROSITE" id="PS51379">
    <property type="entry name" value="4FE4S_FER_2"/>
    <property type="match status" value="2"/>
</dbReference>
<name>A0A7J0BLX5_9BACT</name>
<dbReference type="InterPro" id="IPR017900">
    <property type="entry name" value="4Fe4S_Fe_S_CS"/>
</dbReference>
<feature type="domain" description="4Fe-4S ferredoxin-type" evidence="5">
    <location>
        <begin position="207"/>
        <end position="227"/>
    </location>
</feature>
<gene>
    <name evidence="6" type="ORF">DSM101010T_29330</name>
</gene>
<feature type="domain" description="4Fe-4S ferredoxin-type" evidence="5">
    <location>
        <begin position="259"/>
        <end position="287"/>
    </location>
</feature>
<dbReference type="Gene3D" id="1.10.1060.10">
    <property type="entry name" value="Alpha-helical ferredoxin"/>
    <property type="match status" value="1"/>
</dbReference>
<keyword evidence="7" id="KW-1185">Reference proteome</keyword>
<dbReference type="EMBL" id="BLVO01000016">
    <property type="protein sequence ID" value="GFM34568.1"/>
    <property type="molecule type" value="Genomic_DNA"/>
</dbReference>
<dbReference type="AlphaFoldDB" id="A0A7J0BLX5"/>
<keyword evidence="3" id="KW-0411">Iron-sulfur</keyword>
<accession>A0A7J0BLX5</accession>
<dbReference type="SUPFAM" id="SSF46548">
    <property type="entry name" value="alpha-helical ferredoxin"/>
    <property type="match status" value="1"/>
</dbReference>
<keyword evidence="1" id="KW-0479">Metal-binding</keyword>
<dbReference type="Proteomes" id="UP000503840">
    <property type="component" value="Unassembled WGS sequence"/>
</dbReference>
<evidence type="ECO:0000313" key="7">
    <source>
        <dbReference type="Proteomes" id="UP000503840"/>
    </source>
</evidence>
<dbReference type="InterPro" id="IPR009051">
    <property type="entry name" value="Helical_ferredxn"/>
</dbReference>
<dbReference type="GO" id="GO:0046872">
    <property type="term" value="F:metal ion binding"/>
    <property type="evidence" value="ECO:0007669"/>
    <property type="project" value="UniProtKB-KW"/>
</dbReference>
<dbReference type="GO" id="GO:0051536">
    <property type="term" value="F:iron-sulfur cluster binding"/>
    <property type="evidence" value="ECO:0007669"/>
    <property type="project" value="UniProtKB-KW"/>
</dbReference>
<comment type="caution">
    <text evidence="6">The sequence shown here is derived from an EMBL/GenBank/DDBJ whole genome shotgun (WGS) entry which is preliminary data.</text>
</comment>
<dbReference type="RefSeq" id="WP_205245239.1">
    <property type="nucleotide sequence ID" value="NZ_BLVO01000016.1"/>
</dbReference>